<dbReference type="WBParaSite" id="PSAMB.scaffold2068size25620.g16336.t1">
    <property type="protein sequence ID" value="PSAMB.scaffold2068size25620.g16336.t1"/>
    <property type="gene ID" value="PSAMB.scaffold2068size25620.g16336"/>
</dbReference>
<evidence type="ECO:0000256" key="1">
    <source>
        <dbReference type="SAM" id="MobiDB-lite"/>
    </source>
</evidence>
<dbReference type="Proteomes" id="UP000887566">
    <property type="component" value="Unplaced"/>
</dbReference>
<sequence length="270" mass="30544">MGDGQVARWGEEGRGRLNATATLLHPQADSSHIHYTTHTRARWALMTQSLRLPSIYGRLRRRPVDGRRRTEMQGPAVGHSVLFRVIERLRSVSPPQRRSLSLVSGHAWRLHPFVSYLSRGSSETGRFHYSPRIVMRLTAPHCGSTLRLRRERERVSERDRTTALSRRNRQRAPSPSVYLGKAELRRSAGLREQLRRRDGRVRKRSYASGRTHASMRLITLLDTCSLWPVASDGESRPAAILRNPRAGAIVLKSSSSRRPAGREPTSAGRA</sequence>
<protein>
    <submittedName>
        <fullName evidence="3">Uncharacterized protein</fullName>
    </submittedName>
</protein>
<keyword evidence="2" id="KW-1185">Reference proteome</keyword>
<reference evidence="3" key="1">
    <citation type="submission" date="2022-11" db="UniProtKB">
        <authorList>
            <consortium name="WormBaseParasite"/>
        </authorList>
    </citation>
    <scope>IDENTIFICATION</scope>
</reference>
<dbReference type="AlphaFoldDB" id="A0A914VJJ3"/>
<feature type="region of interest" description="Disordered" evidence="1">
    <location>
        <begin position="148"/>
        <end position="176"/>
    </location>
</feature>
<evidence type="ECO:0000313" key="2">
    <source>
        <dbReference type="Proteomes" id="UP000887566"/>
    </source>
</evidence>
<feature type="compositionally biased region" description="Basic and acidic residues" evidence="1">
    <location>
        <begin position="148"/>
        <end position="161"/>
    </location>
</feature>
<organism evidence="2 3">
    <name type="scientific">Plectus sambesii</name>
    <dbReference type="NCBI Taxonomy" id="2011161"/>
    <lineage>
        <taxon>Eukaryota</taxon>
        <taxon>Metazoa</taxon>
        <taxon>Ecdysozoa</taxon>
        <taxon>Nematoda</taxon>
        <taxon>Chromadorea</taxon>
        <taxon>Plectida</taxon>
        <taxon>Plectina</taxon>
        <taxon>Plectoidea</taxon>
        <taxon>Plectidae</taxon>
        <taxon>Plectus</taxon>
    </lineage>
</organism>
<feature type="region of interest" description="Disordered" evidence="1">
    <location>
        <begin position="251"/>
        <end position="270"/>
    </location>
</feature>
<name>A0A914VJJ3_9BILA</name>
<proteinExistence type="predicted"/>
<evidence type="ECO:0000313" key="3">
    <source>
        <dbReference type="WBParaSite" id="PSAMB.scaffold2068size25620.g16336.t1"/>
    </source>
</evidence>
<accession>A0A914VJJ3</accession>